<feature type="transmembrane region" description="Helical" evidence="2">
    <location>
        <begin position="147"/>
        <end position="167"/>
    </location>
</feature>
<evidence type="ECO:0000256" key="1">
    <source>
        <dbReference type="SAM" id="MobiDB-lite"/>
    </source>
</evidence>
<dbReference type="AlphaFoldDB" id="A0A381UL30"/>
<dbReference type="EMBL" id="UINC01006429">
    <property type="protein sequence ID" value="SVA27483.1"/>
    <property type="molecule type" value="Genomic_DNA"/>
</dbReference>
<keyword evidence="2" id="KW-1133">Transmembrane helix</keyword>
<accession>A0A381UL30</accession>
<evidence type="ECO:0000256" key="2">
    <source>
        <dbReference type="SAM" id="Phobius"/>
    </source>
</evidence>
<name>A0A381UL30_9ZZZZ</name>
<sequence length="169" mass="19917">MQGTSIANIDYDNDENAKIIEDALKETEVLDIEQEVIQEPIMPEQQQPIQQPFQNPPQQYIPSHKPSPFQQEYQQPIQQYQPQYHQPIYQQDLNEEKKEDIFSSPIINNLKHSFVLLILLFFLNNQGFKNIISQLPFTLDEDGDPNIWLTAILCLIIVFFYCVYLQIFN</sequence>
<organism evidence="3">
    <name type="scientific">marine metagenome</name>
    <dbReference type="NCBI Taxonomy" id="408172"/>
    <lineage>
        <taxon>unclassified sequences</taxon>
        <taxon>metagenomes</taxon>
        <taxon>ecological metagenomes</taxon>
    </lineage>
</organism>
<feature type="transmembrane region" description="Helical" evidence="2">
    <location>
        <begin position="106"/>
        <end position="127"/>
    </location>
</feature>
<evidence type="ECO:0000313" key="3">
    <source>
        <dbReference type="EMBL" id="SVA27483.1"/>
    </source>
</evidence>
<keyword evidence="2" id="KW-0812">Transmembrane</keyword>
<keyword evidence="2" id="KW-0472">Membrane</keyword>
<evidence type="ECO:0008006" key="4">
    <source>
        <dbReference type="Google" id="ProtNLM"/>
    </source>
</evidence>
<feature type="region of interest" description="Disordered" evidence="1">
    <location>
        <begin position="42"/>
        <end position="72"/>
    </location>
</feature>
<protein>
    <recommendedName>
        <fullName evidence="4">Transmembrane protein</fullName>
    </recommendedName>
</protein>
<reference evidence="3" key="1">
    <citation type="submission" date="2018-05" db="EMBL/GenBank/DDBJ databases">
        <authorList>
            <person name="Lanie J.A."/>
            <person name="Ng W.-L."/>
            <person name="Kazmierczak K.M."/>
            <person name="Andrzejewski T.M."/>
            <person name="Davidsen T.M."/>
            <person name="Wayne K.J."/>
            <person name="Tettelin H."/>
            <person name="Glass J.I."/>
            <person name="Rusch D."/>
            <person name="Podicherti R."/>
            <person name="Tsui H.-C.T."/>
            <person name="Winkler M.E."/>
        </authorList>
    </citation>
    <scope>NUCLEOTIDE SEQUENCE</scope>
</reference>
<proteinExistence type="predicted"/>
<gene>
    <name evidence="3" type="ORF">METZ01_LOCUS80337</name>
</gene>